<proteinExistence type="predicted"/>
<reference evidence="2" key="2">
    <citation type="submission" date="2017-10" db="EMBL/GenBank/DDBJ databases">
        <title>Ladona fulva Genome sequencing and assembly.</title>
        <authorList>
            <person name="Murali S."/>
            <person name="Richards S."/>
            <person name="Bandaranaike D."/>
            <person name="Bellair M."/>
            <person name="Blankenburg K."/>
            <person name="Chao H."/>
            <person name="Dinh H."/>
            <person name="Doddapaneni H."/>
            <person name="Dugan-Rocha S."/>
            <person name="Elkadiri S."/>
            <person name="Gnanaolivu R."/>
            <person name="Hernandez B."/>
            <person name="Skinner E."/>
            <person name="Javaid M."/>
            <person name="Lee S."/>
            <person name="Li M."/>
            <person name="Ming W."/>
            <person name="Munidasa M."/>
            <person name="Muniz J."/>
            <person name="Nguyen L."/>
            <person name="Hughes D."/>
            <person name="Osuji N."/>
            <person name="Pu L.-L."/>
            <person name="Puazo M."/>
            <person name="Qu C."/>
            <person name="Quiroz J."/>
            <person name="Raj R."/>
            <person name="Weissenberger G."/>
            <person name="Xin Y."/>
            <person name="Zou X."/>
            <person name="Han Y."/>
            <person name="Worley K."/>
            <person name="Muzny D."/>
            <person name="Gibbs R."/>
        </authorList>
    </citation>
    <scope>NUCLEOTIDE SEQUENCE</scope>
    <source>
        <strain evidence="2">Sampled in the wild</strain>
    </source>
</reference>
<reference evidence="2" key="1">
    <citation type="submission" date="2013-04" db="EMBL/GenBank/DDBJ databases">
        <authorList>
            <person name="Qu J."/>
            <person name="Murali S.C."/>
            <person name="Bandaranaike D."/>
            <person name="Bellair M."/>
            <person name="Blankenburg K."/>
            <person name="Chao H."/>
            <person name="Dinh H."/>
            <person name="Doddapaneni H."/>
            <person name="Downs B."/>
            <person name="Dugan-Rocha S."/>
            <person name="Elkadiri S."/>
            <person name="Gnanaolivu R.D."/>
            <person name="Hernandez B."/>
            <person name="Javaid M."/>
            <person name="Jayaseelan J.C."/>
            <person name="Lee S."/>
            <person name="Li M."/>
            <person name="Ming W."/>
            <person name="Munidasa M."/>
            <person name="Muniz J."/>
            <person name="Nguyen L."/>
            <person name="Ongeri F."/>
            <person name="Osuji N."/>
            <person name="Pu L.-L."/>
            <person name="Puazo M."/>
            <person name="Qu C."/>
            <person name="Quiroz J."/>
            <person name="Raj R."/>
            <person name="Weissenberger G."/>
            <person name="Xin Y."/>
            <person name="Zou X."/>
            <person name="Han Y."/>
            <person name="Richards S."/>
            <person name="Worley K."/>
            <person name="Muzny D."/>
            <person name="Gibbs R."/>
        </authorList>
    </citation>
    <scope>NUCLEOTIDE SEQUENCE</scope>
    <source>
        <strain evidence="2">Sampled in the wild</strain>
    </source>
</reference>
<feature type="region of interest" description="Disordered" evidence="1">
    <location>
        <begin position="1"/>
        <end position="22"/>
    </location>
</feature>
<comment type="caution">
    <text evidence="2">The sequence shown here is derived from an EMBL/GenBank/DDBJ whole genome shotgun (WGS) entry which is preliminary data.</text>
</comment>
<name>A0A8K0K0V0_LADFU</name>
<protein>
    <submittedName>
        <fullName evidence="2">Uncharacterized protein</fullName>
    </submittedName>
</protein>
<evidence type="ECO:0000313" key="2">
    <source>
        <dbReference type="EMBL" id="KAG8226246.1"/>
    </source>
</evidence>
<evidence type="ECO:0000256" key="1">
    <source>
        <dbReference type="SAM" id="MobiDB-lite"/>
    </source>
</evidence>
<dbReference type="EMBL" id="KZ308272">
    <property type="protein sequence ID" value="KAG8226246.1"/>
    <property type="molecule type" value="Genomic_DNA"/>
</dbReference>
<keyword evidence="3" id="KW-1185">Reference proteome</keyword>
<feature type="region of interest" description="Disordered" evidence="1">
    <location>
        <begin position="117"/>
        <end position="147"/>
    </location>
</feature>
<accession>A0A8K0K0V0</accession>
<sequence>MDPAILSSTPHLHTSHSTGSLNLSHSHWAKSLETLATPQTPLQQQQPSSSADPHYFRGIGHFQEFGGGWPAQMNSGVHLNSLAMGNSGRFQPSHLQIQQPGMVGGQMHPFMLRDMSSTGPSAAAPPPGFNPLRSSKTVPEVTGIENL</sequence>
<dbReference type="Proteomes" id="UP000792457">
    <property type="component" value="Unassembled WGS sequence"/>
</dbReference>
<dbReference type="AlphaFoldDB" id="A0A8K0K0V0"/>
<evidence type="ECO:0000313" key="3">
    <source>
        <dbReference type="Proteomes" id="UP000792457"/>
    </source>
</evidence>
<organism evidence="2 3">
    <name type="scientific">Ladona fulva</name>
    <name type="common">Scarce chaser dragonfly</name>
    <name type="synonym">Libellula fulva</name>
    <dbReference type="NCBI Taxonomy" id="123851"/>
    <lineage>
        <taxon>Eukaryota</taxon>
        <taxon>Metazoa</taxon>
        <taxon>Ecdysozoa</taxon>
        <taxon>Arthropoda</taxon>
        <taxon>Hexapoda</taxon>
        <taxon>Insecta</taxon>
        <taxon>Pterygota</taxon>
        <taxon>Palaeoptera</taxon>
        <taxon>Odonata</taxon>
        <taxon>Epiprocta</taxon>
        <taxon>Anisoptera</taxon>
        <taxon>Libelluloidea</taxon>
        <taxon>Libellulidae</taxon>
        <taxon>Ladona</taxon>
    </lineage>
</organism>
<gene>
    <name evidence="2" type="ORF">J437_LFUL019400</name>
</gene>